<keyword evidence="6" id="KW-1185">Reference proteome</keyword>
<dbReference type="Pfam" id="PF20640">
    <property type="entry name" value="Rrn6_HB"/>
    <property type="match status" value="1"/>
</dbReference>
<dbReference type="Proteomes" id="UP001194746">
    <property type="component" value="Unassembled WGS sequence"/>
</dbReference>
<dbReference type="AlphaFoldDB" id="A0AAD4CJ02"/>
<feature type="region of interest" description="Disordered" evidence="1">
    <location>
        <begin position="488"/>
        <end position="566"/>
    </location>
</feature>
<dbReference type="Pfam" id="PF20639">
    <property type="entry name" value="Rrn6_K-rich"/>
    <property type="match status" value="1"/>
</dbReference>
<comment type="caution">
    <text evidence="5">The sequence shown here is derived from an EMBL/GenBank/DDBJ whole genome shotgun (WGS) entry which is preliminary data.</text>
</comment>
<dbReference type="InterPro" id="IPR048537">
    <property type="entry name" value="RRN6_HB"/>
</dbReference>
<feature type="region of interest" description="Disordered" evidence="1">
    <location>
        <begin position="580"/>
        <end position="601"/>
    </location>
</feature>
<accession>A0AAD4CJ02</accession>
<reference evidence="5" key="1">
    <citation type="journal article" date="2019" name="Beilstein J. Org. Chem.">
        <title>Nanangenines: drimane sesquiterpenoids as the dominant metabolite cohort of a novel Australian fungus, Aspergillus nanangensis.</title>
        <authorList>
            <person name="Lacey H.J."/>
            <person name="Gilchrist C.L.M."/>
            <person name="Crombie A."/>
            <person name="Kalaitzis J.A."/>
            <person name="Vuong D."/>
            <person name="Rutledge P.J."/>
            <person name="Turner P."/>
            <person name="Pitt J.I."/>
            <person name="Lacey E."/>
            <person name="Chooi Y.H."/>
            <person name="Piggott A.M."/>
        </authorList>
    </citation>
    <scope>NUCLEOTIDE SEQUENCE</scope>
    <source>
        <strain evidence="5">MST-FP2251</strain>
    </source>
</reference>
<feature type="domain" description="RRN6 helical bundle" evidence="4">
    <location>
        <begin position="172"/>
        <end position="370"/>
    </location>
</feature>
<dbReference type="PANTHER" id="PTHR28221:SF2">
    <property type="entry name" value="RNA POLYMERASE I-SPECIFIC TRANSCRIPTION INITIATION FACTOR RRN6"/>
    <property type="match status" value="1"/>
</dbReference>
<dbReference type="Pfam" id="PF10214">
    <property type="entry name" value="Rrn6_beta-prop"/>
    <property type="match status" value="1"/>
</dbReference>
<sequence>MITPTERDARPSLYPRMCWNHFRDPEDTTLRLTSLLLHNDFFMILYSRLNHLALAFYCSPMLESDIASVSIADPSILEIPSTDIESRLSPNIAQISSLSFREIAHLPVSASKDHYNPSARLIKLFTVDSRLSVHESILSVHENDSHVGEQETGKDVLRLRRRHAGGQKDQSARFQNNFIVDDWDESVLGTGTLLVAGTGISNITPLAIPQWTLDCRQVYAVVIGETLAARIEDGAEQPPKQGLHESIENLRNKISVMSRKQSVGQTALEVLGSSPSLDDIDQNAQEIDGFLSTLLSDGDGLCRVVAQPSVLLGTAPRDGPVCAKSNLVDLYDRLANDWLASLPRKIPGRTRIMKEKAIREVAADLALTQITVLRQVTGDPAKPNNENGANDGDGLRESITNDDFDDTVGNQLPQSTDASRNARLEATGNSATTRNSSTKMDEGVLGIKDSGIPLHSCLPTFTKFNSKRSMPQHIATMLQHWQPGVDPDEYDWSRTSQLQEGDALRQSTPTTPKRRLRRKPSHTTRADSSVPPVSSDSPVTRDWGSQPDDEPDRSAIRYQPSSQIVNEELPMTQIERGAFGGREATGKNVVKARKKRRAAGF</sequence>
<evidence type="ECO:0000313" key="5">
    <source>
        <dbReference type="EMBL" id="KAF9887434.1"/>
    </source>
</evidence>
<dbReference type="GO" id="GO:0070860">
    <property type="term" value="C:RNA polymerase I core factor complex"/>
    <property type="evidence" value="ECO:0007669"/>
    <property type="project" value="TreeGrafter"/>
</dbReference>
<dbReference type="InterPro" id="IPR048535">
    <property type="entry name" value="RRN6_beta-prop"/>
</dbReference>
<evidence type="ECO:0000256" key="1">
    <source>
        <dbReference type="SAM" id="MobiDB-lite"/>
    </source>
</evidence>
<evidence type="ECO:0000259" key="4">
    <source>
        <dbReference type="Pfam" id="PF20640"/>
    </source>
</evidence>
<reference evidence="5" key="2">
    <citation type="submission" date="2020-02" db="EMBL/GenBank/DDBJ databases">
        <authorList>
            <person name="Gilchrist C.L.M."/>
            <person name="Chooi Y.-H."/>
        </authorList>
    </citation>
    <scope>NUCLEOTIDE SEQUENCE</scope>
    <source>
        <strain evidence="5">MST-FP2251</strain>
    </source>
</reference>
<feature type="domain" description="RRN6 beta-propeller" evidence="2">
    <location>
        <begin position="5"/>
        <end position="80"/>
    </location>
</feature>
<feature type="domain" description="RRN6 K-rich C-terminal" evidence="3">
    <location>
        <begin position="475"/>
        <end position="601"/>
    </location>
</feature>
<evidence type="ECO:0000259" key="3">
    <source>
        <dbReference type="Pfam" id="PF20639"/>
    </source>
</evidence>
<dbReference type="EMBL" id="VCAU01000061">
    <property type="protein sequence ID" value="KAF9887434.1"/>
    <property type="molecule type" value="Genomic_DNA"/>
</dbReference>
<proteinExistence type="predicted"/>
<gene>
    <name evidence="5" type="ORF">FE257_010151</name>
</gene>
<dbReference type="InterPro" id="IPR048536">
    <property type="entry name" value="Rrn6_K-rich"/>
</dbReference>
<dbReference type="InterPro" id="IPR019350">
    <property type="entry name" value="RNA_pol_I-sp_TIF_RRN6-like"/>
</dbReference>
<feature type="compositionally biased region" description="Low complexity" evidence="1">
    <location>
        <begin position="527"/>
        <end position="538"/>
    </location>
</feature>
<organism evidence="5 6">
    <name type="scientific">Aspergillus nanangensis</name>
    <dbReference type="NCBI Taxonomy" id="2582783"/>
    <lineage>
        <taxon>Eukaryota</taxon>
        <taxon>Fungi</taxon>
        <taxon>Dikarya</taxon>
        <taxon>Ascomycota</taxon>
        <taxon>Pezizomycotina</taxon>
        <taxon>Eurotiomycetes</taxon>
        <taxon>Eurotiomycetidae</taxon>
        <taxon>Eurotiales</taxon>
        <taxon>Aspergillaceae</taxon>
        <taxon>Aspergillus</taxon>
        <taxon>Aspergillus subgen. Circumdati</taxon>
    </lineage>
</organism>
<protein>
    <submittedName>
        <fullName evidence="5">Uncharacterized protein</fullName>
    </submittedName>
</protein>
<feature type="compositionally biased region" description="Basic residues" evidence="1">
    <location>
        <begin position="590"/>
        <end position="601"/>
    </location>
</feature>
<dbReference type="PANTHER" id="PTHR28221">
    <property type="entry name" value="RNA POLYMERASE I-SPECIFIC TRANSCRIPTION INITIATION FACTOR RRN6"/>
    <property type="match status" value="1"/>
</dbReference>
<name>A0AAD4CJ02_ASPNN</name>
<feature type="compositionally biased region" description="Basic residues" evidence="1">
    <location>
        <begin position="512"/>
        <end position="522"/>
    </location>
</feature>
<evidence type="ECO:0000259" key="2">
    <source>
        <dbReference type="Pfam" id="PF10214"/>
    </source>
</evidence>
<dbReference type="GO" id="GO:0001179">
    <property type="term" value="F:RNA polymerase I general transcription initiation factor binding"/>
    <property type="evidence" value="ECO:0007669"/>
    <property type="project" value="TreeGrafter"/>
</dbReference>
<feature type="compositionally biased region" description="Polar residues" evidence="1">
    <location>
        <begin position="427"/>
        <end position="438"/>
    </location>
</feature>
<dbReference type="GO" id="GO:0001163">
    <property type="term" value="F:RNA polymerase I transcription regulatory region sequence-specific DNA binding"/>
    <property type="evidence" value="ECO:0007669"/>
    <property type="project" value="TreeGrafter"/>
</dbReference>
<dbReference type="GO" id="GO:0042790">
    <property type="term" value="P:nucleolar large rRNA transcription by RNA polymerase I"/>
    <property type="evidence" value="ECO:0007669"/>
    <property type="project" value="TreeGrafter"/>
</dbReference>
<feature type="compositionally biased region" description="Polar residues" evidence="1">
    <location>
        <begin position="408"/>
        <end position="419"/>
    </location>
</feature>
<feature type="region of interest" description="Disordered" evidence="1">
    <location>
        <begin position="377"/>
        <end position="441"/>
    </location>
</feature>
<evidence type="ECO:0000313" key="6">
    <source>
        <dbReference type="Proteomes" id="UP001194746"/>
    </source>
</evidence>